<reference evidence="1 2" key="1">
    <citation type="submission" date="2016-10" db="EMBL/GenBank/DDBJ databases">
        <title>Genome sequence of Nocardia seriolae strain EM150506, isolated from Anguila japonica.</title>
        <authorList>
            <person name="Han H.-J."/>
        </authorList>
    </citation>
    <scope>NUCLEOTIDE SEQUENCE [LARGE SCALE GENOMIC DNA]</scope>
    <source>
        <strain evidence="1 2">EM150506</strain>
    </source>
</reference>
<dbReference type="KEGG" id="nsr:NS506_03210"/>
<dbReference type="AlphaFoldDB" id="A0ABC8AT02"/>
<protein>
    <submittedName>
        <fullName evidence="1">Uncharacterized protein</fullName>
    </submittedName>
</protein>
<evidence type="ECO:0000313" key="1">
    <source>
        <dbReference type="EMBL" id="APA97263.1"/>
    </source>
</evidence>
<evidence type="ECO:0000313" key="2">
    <source>
        <dbReference type="Proteomes" id="UP000180166"/>
    </source>
</evidence>
<name>A0ABC8AT02_9NOCA</name>
<dbReference type="EMBL" id="CP017839">
    <property type="protein sequence ID" value="APA97263.1"/>
    <property type="molecule type" value="Genomic_DNA"/>
</dbReference>
<accession>A0ABC8AT02</accession>
<organism evidence="1 2">
    <name type="scientific">Nocardia seriolae</name>
    <dbReference type="NCBI Taxonomy" id="37332"/>
    <lineage>
        <taxon>Bacteria</taxon>
        <taxon>Bacillati</taxon>
        <taxon>Actinomycetota</taxon>
        <taxon>Actinomycetes</taxon>
        <taxon>Mycobacteriales</taxon>
        <taxon>Nocardiaceae</taxon>
        <taxon>Nocardia</taxon>
    </lineage>
</organism>
<sequence>MFDESWREDSWVPGVGANYSSRIPLGRVDYGWAWSTPVRKAADRRQALVEIDAIVAVMLGITAEELLTIYRTQFPVLQKYEREALYDAAGRQLPTKLASEYRKKGSIQPTDLTVDGITYQEPFAGVDRERDMELAHKHFSLLTEGRQ</sequence>
<proteinExistence type="predicted"/>
<dbReference type="Proteomes" id="UP000180166">
    <property type="component" value="Chromosome"/>
</dbReference>
<gene>
    <name evidence="1" type="ORF">NS506_03210</name>
</gene>